<reference evidence="1 2" key="1">
    <citation type="submission" date="2020-03" db="EMBL/GenBank/DDBJ databases">
        <title>Sequencing the genomes of 1000 actinobacteria strains.</title>
        <authorList>
            <person name="Klenk H.-P."/>
        </authorList>
    </citation>
    <scope>NUCLEOTIDE SEQUENCE [LARGE SCALE GENOMIC DNA]</scope>
    <source>
        <strain evidence="1 2">DSM 18964</strain>
    </source>
</reference>
<dbReference type="EMBL" id="JAATJN010000001">
    <property type="protein sequence ID" value="NJC56393.1"/>
    <property type="molecule type" value="Genomic_DNA"/>
</dbReference>
<dbReference type="PANTHER" id="PTHR36529:SF1">
    <property type="entry name" value="GLYCOSYLTRANSFERASE"/>
    <property type="match status" value="1"/>
</dbReference>
<proteinExistence type="predicted"/>
<evidence type="ECO:0000313" key="1">
    <source>
        <dbReference type="EMBL" id="NJC56393.1"/>
    </source>
</evidence>
<dbReference type="AlphaFoldDB" id="A0A846S0C9"/>
<dbReference type="SUPFAM" id="SSF53448">
    <property type="entry name" value="Nucleotide-diphospho-sugar transferases"/>
    <property type="match status" value="1"/>
</dbReference>
<dbReference type="Gene3D" id="3.90.550.10">
    <property type="entry name" value="Spore Coat Polysaccharide Biosynthesis Protein SpsA, Chain A"/>
    <property type="match status" value="1"/>
</dbReference>
<dbReference type="PANTHER" id="PTHR36529">
    <property type="entry name" value="SLL1095 PROTEIN"/>
    <property type="match status" value="1"/>
</dbReference>
<dbReference type="Proteomes" id="UP000576792">
    <property type="component" value="Unassembled WGS sequence"/>
</dbReference>
<dbReference type="RefSeq" id="WP_167950276.1">
    <property type="nucleotide sequence ID" value="NZ_BAAAPQ010000026.1"/>
</dbReference>
<dbReference type="Pfam" id="PF09837">
    <property type="entry name" value="DUF2064"/>
    <property type="match status" value="1"/>
</dbReference>
<evidence type="ECO:0008006" key="3">
    <source>
        <dbReference type="Google" id="ProtNLM"/>
    </source>
</evidence>
<dbReference type="InterPro" id="IPR029044">
    <property type="entry name" value="Nucleotide-diphossugar_trans"/>
</dbReference>
<comment type="caution">
    <text evidence="1">The sequence shown here is derived from an EMBL/GenBank/DDBJ whole genome shotgun (WGS) entry which is preliminary data.</text>
</comment>
<organism evidence="1 2">
    <name type="scientific">Brevibacterium marinum</name>
    <dbReference type="NCBI Taxonomy" id="418643"/>
    <lineage>
        <taxon>Bacteria</taxon>
        <taxon>Bacillati</taxon>
        <taxon>Actinomycetota</taxon>
        <taxon>Actinomycetes</taxon>
        <taxon>Micrococcales</taxon>
        <taxon>Brevibacteriaceae</taxon>
        <taxon>Brevibacterium</taxon>
    </lineage>
</organism>
<name>A0A846S0C9_9MICO</name>
<accession>A0A846S0C9</accession>
<keyword evidence="2" id="KW-1185">Reference proteome</keyword>
<gene>
    <name evidence="1" type="ORF">BKA07_001428</name>
</gene>
<sequence length="230" mass="23693">MSAAPTMLVVAKAPIAGQAKTRLAATVGDHAAARIAAASLLDTLDVVEGLGWPVVIAMAGDLDEAAEADELASACGRHRVIAQRGDTFAARLAAAHHDADSGHGVVQIGMDTPQVTTESLQTAAAALECYDAALGPAEDGGWWVLAVRAPGWASCLATVEMSRPDTGLRTKEALVRGGARVASVPIMTDVDVWEDAHAVASLIPHSRFAAEVARAAELERGHAQQIGSQP</sequence>
<protein>
    <recommendedName>
        <fullName evidence="3">Glycosyltransferase</fullName>
    </recommendedName>
</protein>
<evidence type="ECO:0000313" key="2">
    <source>
        <dbReference type="Proteomes" id="UP000576792"/>
    </source>
</evidence>
<dbReference type="InterPro" id="IPR018641">
    <property type="entry name" value="Trfase_1_rSAM/seldom-assoc"/>
</dbReference>